<dbReference type="InterPro" id="IPR023352">
    <property type="entry name" value="MAPEG-like_dom_sf"/>
</dbReference>
<reference evidence="7" key="1">
    <citation type="submission" date="2021-09" db="EMBL/GenBank/DDBJ databases">
        <authorList>
            <person name="Wu T."/>
            <person name="Guo S.Z."/>
        </authorList>
    </citation>
    <scope>NUCLEOTIDE SEQUENCE</scope>
    <source>
        <strain evidence="7">RSS-23</strain>
    </source>
</reference>
<name>A0ABS7TAG5_9GAMM</name>
<comment type="subcellular location">
    <subcellularLocation>
        <location evidence="1">Membrane</location>
    </subcellularLocation>
</comment>
<dbReference type="PANTHER" id="PTHR35371">
    <property type="entry name" value="INNER MEMBRANE PROTEIN"/>
    <property type="match status" value="1"/>
</dbReference>
<dbReference type="PANTHER" id="PTHR35371:SF1">
    <property type="entry name" value="BLR7753 PROTEIN"/>
    <property type="match status" value="1"/>
</dbReference>
<sequence length="130" mass="14271">MFIAYCCIVIAACLPYVWAVLAKSSAPGYNNKDPRGWVAKQESYRVRNAYSAHLNAFEAFPAFAAAVMMAQFAQVNPQHVAWLAMAFIVFRILHGVFYLSVQQALRSLSWLGGFACVIALMLSAAFKVGG</sequence>
<feature type="chain" id="PRO_5045799011" evidence="6">
    <location>
        <begin position="23"/>
        <end position="130"/>
    </location>
</feature>
<dbReference type="InterPro" id="IPR001129">
    <property type="entry name" value="Membr-assoc_MAPEG"/>
</dbReference>
<evidence type="ECO:0000256" key="5">
    <source>
        <dbReference type="SAM" id="Phobius"/>
    </source>
</evidence>
<dbReference type="Pfam" id="PF01124">
    <property type="entry name" value="MAPEG"/>
    <property type="match status" value="1"/>
</dbReference>
<organism evidence="7 8">
    <name type="scientific">Thermomonas beijingensis</name>
    <dbReference type="NCBI Taxonomy" id="2872701"/>
    <lineage>
        <taxon>Bacteria</taxon>
        <taxon>Pseudomonadati</taxon>
        <taxon>Pseudomonadota</taxon>
        <taxon>Gammaproteobacteria</taxon>
        <taxon>Lysobacterales</taxon>
        <taxon>Lysobacteraceae</taxon>
        <taxon>Thermomonas</taxon>
    </lineage>
</organism>
<keyword evidence="4 5" id="KW-0472">Membrane</keyword>
<protein>
    <submittedName>
        <fullName evidence="7">MAPEG family protein</fullName>
    </submittedName>
</protein>
<evidence type="ECO:0000256" key="3">
    <source>
        <dbReference type="ARBA" id="ARBA00022989"/>
    </source>
</evidence>
<evidence type="ECO:0000256" key="1">
    <source>
        <dbReference type="ARBA" id="ARBA00004370"/>
    </source>
</evidence>
<dbReference type="EMBL" id="JAIQDJ010000001">
    <property type="protein sequence ID" value="MBZ4184818.1"/>
    <property type="molecule type" value="Genomic_DNA"/>
</dbReference>
<evidence type="ECO:0000313" key="8">
    <source>
        <dbReference type="Proteomes" id="UP001430290"/>
    </source>
</evidence>
<dbReference type="SUPFAM" id="SSF161084">
    <property type="entry name" value="MAPEG domain-like"/>
    <property type="match status" value="1"/>
</dbReference>
<gene>
    <name evidence="7" type="ORF">K7B09_00585</name>
</gene>
<feature type="signal peptide" evidence="6">
    <location>
        <begin position="1"/>
        <end position="22"/>
    </location>
</feature>
<feature type="transmembrane region" description="Helical" evidence="5">
    <location>
        <begin position="80"/>
        <end position="101"/>
    </location>
</feature>
<accession>A0ABS7TAG5</accession>
<evidence type="ECO:0000256" key="2">
    <source>
        <dbReference type="ARBA" id="ARBA00022692"/>
    </source>
</evidence>
<keyword evidence="3 5" id="KW-1133">Transmembrane helix</keyword>
<dbReference type="RefSeq" id="WP_223625509.1">
    <property type="nucleotide sequence ID" value="NZ_JAIQDJ010000001.1"/>
</dbReference>
<dbReference type="Gene3D" id="1.20.120.550">
    <property type="entry name" value="Membrane associated eicosanoid/glutathione metabolism-like domain"/>
    <property type="match status" value="1"/>
</dbReference>
<keyword evidence="8" id="KW-1185">Reference proteome</keyword>
<evidence type="ECO:0000256" key="4">
    <source>
        <dbReference type="ARBA" id="ARBA00023136"/>
    </source>
</evidence>
<proteinExistence type="predicted"/>
<feature type="transmembrane region" description="Helical" evidence="5">
    <location>
        <begin position="107"/>
        <end position="126"/>
    </location>
</feature>
<keyword evidence="6" id="KW-0732">Signal</keyword>
<dbReference type="Proteomes" id="UP001430290">
    <property type="component" value="Unassembled WGS sequence"/>
</dbReference>
<evidence type="ECO:0000313" key="7">
    <source>
        <dbReference type="EMBL" id="MBZ4184818.1"/>
    </source>
</evidence>
<evidence type="ECO:0000256" key="6">
    <source>
        <dbReference type="SAM" id="SignalP"/>
    </source>
</evidence>
<comment type="caution">
    <text evidence="7">The sequence shown here is derived from an EMBL/GenBank/DDBJ whole genome shotgun (WGS) entry which is preliminary data.</text>
</comment>
<keyword evidence="2 5" id="KW-0812">Transmembrane</keyword>